<evidence type="ECO:0000313" key="2">
    <source>
        <dbReference type="Proteomes" id="UP000692954"/>
    </source>
</evidence>
<proteinExistence type="predicted"/>
<dbReference type="OrthoDB" id="293177at2759"/>
<dbReference type="EMBL" id="CAJJDN010000023">
    <property type="protein sequence ID" value="CAD8067445.1"/>
    <property type="molecule type" value="Genomic_DNA"/>
</dbReference>
<name>A0A8S1LLZ0_9CILI</name>
<keyword evidence="2" id="KW-1185">Reference proteome</keyword>
<evidence type="ECO:0000313" key="1">
    <source>
        <dbReference type="EMBL" id="CAD8067445.1"/>
    </source>
</evidence>
<comment type="caution">
    <text evidence="1">The sequence shown here is derived from an EMBL/GenBank/DDBJ whole genome shotgun (WGS) entry which is preliminary data.</text>
</comment>
<gene>
    <name evidence="1" type="ORF">PSON_ATCC_30995.1.T0230033</name>
</gene>
<protein>
    <recommendedName>
        <fullName evidence="3">MICOS complex subunit MIC10</fullName>
    </recommendedName>
</protein>
<evidence type="ECO:0008006" key="3">
    <source>
        <dbReference type="Google" id="ProtNLM"/>
    </source>
</evidence>
<dbReference type="AlphaFoldDB" id="A0A8S1LLZ0"/>
<sequence>MSQQSDFALGQSEKVLQHTEQEILDADVHLNRLLVKSVTYTSIGLFNGSLLSIFFKNKVGVIAYCSGIGFGLALHEYSNGLFDNVRRQI</sequence>
<accession>A0A8S1LLZ0</accession>
<dbReference type="Proteomes" id="UP000692954">
    <property type="component" value="Unassembled WGS sequence"/>
</dbReference>
<organism evidence="1 2">
    <name type="scientific">Paramecium sonneborni</name>
    <dbReference type="NCBI Taxonomy" id="65129"/>
    <lineage>
        <taxon>Eukaryota</taxon>
        <taxon>Sar</taxon>
        <taxon>Alveolata</taxon>
        <taxon>Ciliophora</taxon>
        <taxon>Intramacronucleata</taxon>
        <taxon>Oligohymenophorea</taxon>
        <taxon>Peniculida</taxon>
        <taxon>Parameciidae</taxon>
        <taxon>Paramecium</taxon>
    </lineage>
</organism>
<reference evidence="1" key="1">
    <citation type="submission" date="2021-01" db="EMBL/GenBank/DDBJ databases">
        <authorList>
            <consortium name="Genoscope - CEA"/>
            <person name="William W."/>
        </authorList>
    </citation>
    <scope>NUCLEOTIDE SEQUENCE</scope>
</reference>